<comment type="caution">
    <text evidence="4">The sequence shown here is derived from an EMBL/GenBank/DDBJ whole genome shotgun (WGS) entry which is preliminary data.</text>
</comment>
<proteinExistence type="inferred from homology"/>
<protein>
    <recommendedName>
        <fullName evidence="3">Acyltransferase MbtK/IucB-like conserved domain-containing protein</fullName>
    </recommendedName>
</protein>
<dbReference type="PANTHER" id="PTHR31438">
    <property type="entry name" value="LYSINE N-ACYLTRANSFERASE C17G9.06C-RELATED"/>
    <property type="match status" value="1"/>
</dbReference>
<comment type="similarity">
    <text evidence="1">Belongs to the lysine N-acyltransferase MbtK family.</text>
</comment>
<dbReference type="PANTHER" id="PTHR31438:SF1">
    <property type="entry name" value="LYSINE N-ACYLTRANSFERASE C17G9.06C-RELATED"/>
    <property type="match status" value="1"/>
</dbReference>
<gene>
    <name evidence="4" type="ORF">CLO192961_LOCUS215124</name>
</gene>
<dbReference type="SMART" id="SM01006">
    <property type="entry name" value="AlcB"/>
    <property type="match status" value="1"/>
</dbReference>
<feature type="region of interest" description="Disordered" evidence="2">
    <location>
        <begin position="232"/>
        <end position="289"/>
    </location>
</feature>
<accession>A0ABY6U932</accession>
<feature type="domain" description="Acyltransferase MbtK/IucB-like conserved" evidence="3">
    <location>
        <begin position="371"/>
        <end position="413"/>
    </location>
</feature>
<dbReference type="InterPro" id="IPR016181">
    <property type="entry name" value="Acyl_CoA_acyltransferase"/>
</dbReference>
<evidence type="ECO:0000259" key="3">
    <source>
        <dbReference type="SMART" id="SM01006"/>
    </source>
</evidence>
<dbReference type="SUPFAM" id="SSF55729">
    <property type="entry name" value="Acyl-CoA N-acyltransferases (Nat)"/>
    <property type="match status" value="1"/>
</dbReference>
<dbReference type="Gene3D" id="3.40.630.30">
    <property type="match status" value="1"/>
</dbReference>
<dbReference type="InterPro" id="IPR019432">
    <property type="entry name" value="Acyltransferase_MbtK/IucB-like"/>
</dbReference>
<dbReference type="Proteomes" id="UP000766486">
    <property type="component" value="Unassembled WGS sequence"/>
</dbReference>
<dbReference type="Pfam" id="PF13523">
    <property type="entry name" value="Acetyltransf_8"/>
    <property type="match status" value="1"/>
</dbReference>
<dbReference type="EMBL" id="CABFNS010000772">
    <property type="protein sequence ID" value="VUC27616.1"/>
    <property type="molecule type" value="Genomic_DNA"/>
</dbReference>
<sequence length="548" mass="62112">MPQQLLHLPDGQTFTVTPVFGGVGFRSHEMNAAHYHAFPIGWTIVLQTEAEAESDDDDPMDKDGQDRLDERDGLMGALLNTKRTIRSYTTPTLDRDRLFISSIANPSNNEFKPAASPTRQIAMMLWVTLYWYFHQPEPSSVLETDASRLTPPCGRPRGDWKVNITREGVLRGRNLIPKLERMGLIATSDSSVGTSLNDNGESWARMFVSRKMFWQIPGRLFLFTLQPNRGMSSFPGSPTNSRPSSPSPIDSPRPHHRHTHSQPPNAYHSRGDSDLPGSPTPVALVGNPGAMSGPFASSSHLPTYYPPPPPLYISTDGVRHPLRPKPPRMGEVFYSRYLPSVGQYLSFRVASNSPKPVPYLGPVGQKAAENQHLTTLSDTSLLQMWMSSPRVSAFWGEYHQNFLTNGFQSRHSFPVIGMWDGVPFGYFEIYWVKEDVLGRQLGSESQDWDRGLHVLVGEEWARGRVPTWLNGLVHWCLTADYRTMNICLEPRVDNERQVFLKGQFANDYDRFIERLQQNGFSRQRQVSFPHKQSWYVKLSRDSWEGPVL</sequence>
<evidence type="ECO:0000256" key="1">
    <source>
        <dbReference type="ARBA" id="ARBA00009893"/>
    </source>
</evidence>
<feature type="compositionally biased region" description="Low complexity" evidence="2">
    <location>
        <begin position="235"/>
        <end position="244"/>
    </location>
</feature>
<organism evidence="4 5">
    <name type="scientific">Bionectria ochroleuca</name>
    <name type="common">Gliocladium roseum</name>
    <dbReference type="NCBI Taxonomy" id="29856"/>
    <lineage>
        <taxon>Eukaryota</taxon>
        <taxon>Fungi</taxon>
        <taxon>Dikarya</taxon>
        <taxon>Ascomycota</taxon>
        <taxon>Pezizomycotina</taxon>
        <taxon>Sordariomycetes</taxon>
        <taxon>Hypocreomycetidae</taxon>
        <taxon>Hypocreales</taxon>
        <taxon>Bionectriaceae</taxon>
        <taxon>Clonostachys</taxon>
    </lineage>
</organism>
<name>A0ABY6U932_BIOOC</name>
<evidence type="ECO:0000313" key="4">
    <source>
        <dbReference type="EMBL" id="VUC27616.1"/>
    </source>
</evidence>
<keyword evidence="5" id="KW-1185">Reference proteome</keyword>
<evidence type="ECO:0000313" key="5">
    <source>
        <dbReference type="Proteomes" id="UP000766486"/>
    </source>
</evidence>
<reference evidence="4 5" key="1">
    <citation type="submission" date="2019-06" db="EMBL/GenBank/DDBJ databases">
        <authorList>
            <person name="Broberg M."/>
        </authorList>
    </citation>
    <scope>NUCLEOTIDE SEQUENCE [LARGE SCALE GENOMIC DNA]</scope>
</reference>
<evidence type="ECO:0000256" key="2">
    <source>
        <dbReference type="SAM" id="MobiDB-lite"/>
    </source>
</evidence>